<gene>
    <name evidence="2" type="ORF">DSCW_07660</name>
</gene>
<dbReference type="OrthoDB" id="5517739at2"/>
<dbReference type="KEGG" id="dwd:DSCW_07660"/>
<dbReference type="EMBL" id="AP021875">
    <property type="protein sequence ID" value="BBO73349.1"/>
    <property type="molecule type" value="Genomic_DNA"/>
</dbReference>
<keyword evidence="3" id="KW-1185">Reference proteome</keyword>
<dbReference type="RefSeq" id="WP_155302464.1">
    <property type="nucleotide sequence ID" value="NZ_AP021875.1"/>
</dbReference>
<dbReference type="Proteomes" id="UP000427769">
    <property type="component" value="Chromosome"/>
</dbReference>
<protein>
    <submittedName>
        <fullName evidence="2">Uncharacterized protein</fullName>
    </submittedName>
</protein>
<name>A0A5K7YZC8_9BACT</name>
<feature type="region of interest" description="Disordered" evidence="1">
    <location>
        <begin position="75"/>
        <end position="96"/>
    </location>
</feature>
<dbReference type="AlphaFoldDB" id="A0A5K7YZC8"/>
<sequence length="127" mass="15029">MKTNRGKEWVIKNNGEIIYPYATAKHKGINRRCFRNAIDELQEKGFLDIAEYGSGGYNRKETKYFIDDRWKAYGTPGFKPPKKPRQKDTRSGRGWESIMSDPVRKQQILMKRKKTLMNKKNRLQCQK</sequence>
<reference evidence="2 3" key="1">
    <citation type="submission" date="2019-11" db="EMBL/GenBank/DDBJ databases">
        <title>Comparative genomics of hydrocarbon-degrading Desulfosarcina strains.</title>
        <authorList>
            <person name="Watanabe M."/>
            <person name="Kojima H."/>
            <person name="Fukui M."/>
        </authorList>
    </citation>
    <scope>NUCLEOTIDE SEQUENCE [LARGE SCALE GENOMIC DNA]</scope>
    <source>
        <strain evidence="2 3">PP31</strain>
    </source>
</reference>
<proteinExistence type="predicted"/>
<accession>A0A5K7YZC8</accession>
<evidence type="ECO:0000256" key="1">
    <source>
        <dbReference type="SAM" id="MobiDB-lite"/>
    </source>
</evidence>
<organism evidence="2 3">
    <name type="scientific">Desulfosarcina widdelii</name>
    <dbReference type="NCBI Taxonomy" id="947919"/>
    <lineage>
        <taxon>Bacteria</taxon>
        <taxon>Pseudomonadati</taxon>
        <taxon>Thermodesulfobacteriota</taxon>
        <taxon>Desulfobacteria</taxon>
        <taxon>Desulfobacterales</taxon>
        <taxon>Desulfosarcinaceae</taxon>
        <taxon>Desulfosarcina</taxon>
    </lineage>
</organism>
<evidence type="ECO:0000313" key="3">
    <source>
        <dbReference type="Proteomes" id="UP000427769"/>
    </source>
</evidence>
<evidence type="ECO:0000313" key="2">
    <source>
        <dbReference type="EMBL" id="BBO73349.1"/>
    </source>
</evidence>